<gene>
    <name evidence="1" type="ORF">FHP91_07765</name>
</gene>
<accession>A0A557QXC7</accession>
<organism evidence="1 2">
    <name type="scientific">Denitromonas halophila</name>
    <dbReference type="NCBI Taxonomy" id="1629404"/>
    <lineage>
        <taxon>Bacteria</taxon>
        <taxon>Pseudomonadati</taxon>
        <taxon>Pseudomonadota</taxon>
        <taxon>Betaproteobacteria</taxon>
        <taxon>Rhodocyclales</taxon>
        <taxon>Zoogloeaceae</taxon>
        <taxon>Denitromonas</taxon>
    </lineage>
</organism>
<protein>
    <submittedName>
        <fullName evidence="1">Uncharacterized protein</fullName>
    </submittedName>
</protein>
<evidence type="ECO:0000313" key="2">
    <source>
        <dbReference type="Proteomes" id="UP000319502"/>
    </source>
</evidence>
<sequence>MRRILRAKRVMRRAAEMLESEAQTLFMCHSFAGEWAGAGSDEAKAEHDEMLQIAADLRDLSAEASHAP</sequence>
<keyword evidence="2" id="KW-1185">Reference proteome</keyword>
<comment type="caution">
    <text evidence="1">The sequence shown here is derived from an EMBL/GenBank/DDBJ whole genome shotgun (WGS) entry which is preliminary data.</text>
</comment>
<evidence type="ECO:0000313" key="1">
    <source>
        <dbReference type="EMBL" id="TVO57565.1"/>
    </source>
</evidence>
<dbReference type="RefSeq" id="WP_144309038.1">
    <property type="nucleotide sequence ID" value="NZ_VMNK01000006.1"/>
</dbReference>
<name>A0A557QXC7_9RHOO</name>
<reference evidence="1 2" key="1">
    <citation type="submission" date="2019-07" db="EMBL/GenBank/DDBJ databases">
        <title>The pathways for chlorine oxyanion respiration interact through the shared metabolite chlorate.</title>
        <authorList>
            <person name="Barnum T.P."/>
            <person name="Cheng Y."/>
            <person name="Hill K.A."/>
            <person name="Lucas L.N."/>
            <person name="Carlson H.K."/>
            <person name="Coates J.D."/>
        </authorList>
    </citation>
    <scope>NUCLEOTIDE SEQUENCE [LARGE SCALE GENOMIC DNA]</scope>
    <source>
        <strain evidence="1 2">SFB-3</strain>
    </source>
</reference>
<proteinExistence type="predicted"/>
<dbReference type="EMBL" id="VMNK01000006">
    <property type="protein sequence ID" value="TVO57565.1"/>
    <property type="molecule type" value="Genomic_DNA"/>
</dbReference>
<dbReference type="AlphaFoldDB" id="A0A557QXC7"/>
<dbReference type="Proteomes" id="UP000319502">
    <property type="component" value="Unassembled WGS sequence"/>
</dbReference>